<feature type="transmembrane region" description="Helical" evidence="6">
    <location>
        <begin position="144"/>
        <end position="166"/>
    </location>
</feature>
<evidence type="ECO:0000256" key="6">
    <source>
        <dbReference type="SAM" id="Phobius"/>
    </source>
</evidence>
<dbReference type="InterPro" id="IPR049326">
    <property type="entry name" value="Rhodopsin_dom_fungi"/>
</dbReference>
<keyword evidence="4 6" id="KW-0472">Membrane</keyword>
<protein>
    <recommendedName>
        <fullName evidence="7">Rhodopsin domain-containing protein</fullName>
    </recommendedName>
</protein>
<comment type="similarity">
    <text evidence="5">Belongs to the SAT4 family.</text>
</comment>
<evidence type="ECO:0000256" key="4">
    <source>
        <dbReference type="ARBA" id="ARBA00023136"/>
    </source>
</evidence>
<dbReference type="PANTHER" id="PTHR33048:SF19">
    <property type="entry name" value="MEMBRANE PROTEIN PTH11-LIKE, PUTATIVE (AFU_ORTHOLOGUE AFUA_1G14080)-RELATED"/>
    <property type="match status" value="1"/>
</dbReference>
<evidence type="ECO:0000256" key="2">
    <source>
        <dbReference type="ARBA" id="ARBA00022692"/>
    </source>
</evidence>
<keyword evidence="9" id="KW-1185">Reference proteome</keyword>
<dbReference type="AlphaFoldDB" id="A0AAD7FET9"/>
<evidence type="ECO:0000313" key="9">
    <source>
        <dbReference type="Proteomes" id="UP001221142"/>
    </source>
</evidence>
<organism evidence="8 9">
    <name type="scientific">Roridomyces roridus</name>
    <dbReference type="NCBI Taxonomy" id="1738132"/>
    <lineage>
        <taxon>Eukaryota</taxon>
        <taxon>Fungi</taxon>
        <taxon>Dikarya</taxon>
        <taxon>Basidiomycota</taxon>
        <taxon>Agaricomycotina</taxon>
        <taxon>Agaricomycetes</taxon>
        <taxon>Agaricomycetidae</taxon>
        <taxon>Agaricales</taxon>
        <taxon>Marasmiineae</taxon>
        <taxon>Mycenaceae</taxon>
        <taxon>Roridomyces</taxon>
    </lineage>
</organism>
<dbReference type="GO" id="GO:0016020">
    <property type="term" value="C:membrane"/>
    <property type="evidence" value="ECO:0007669"/>
    <property type="project" value="UniProtKB-SubCell"/>
</dbReference>
<accession>A0AAD7FET9</accession>
<feature type="transmembrane region" description="Helical" evidence="6">
    <location>
        <begin position="41"/>
        <end position="62"/>
    </location>
</feature>
<evidence type="ECO:0000256" key="3">
    <source>
        <dbReference type="ARBA" id="ARBA00022989"/>
    </source>
</evidence>
<evidence type="ECO:0000256" key="1">
    <source>
        <dbReference type="ARBA" id="ARBA00004141"/>
    </source>
</evidence>
<dbReference type="PANTHER" id="PTHR33048">
    <property type="entry name" value="PTH11-LIKE INTEGRAL MEMBRANE PROTEIN (AFU_ORTHOLOGUE AFUA_5G11245)"/>
    <property type="match status" value="1"/>
</dbReference>
<evidence type="ECO:0000313" key="8">
    <source>
        <dbReference type="EMBL" id="KAJ7616094.1"/>
    </source>
</evidence>
<proteinExistence type="inferred from homology"/>
<name>A0AAD7FET9_9AGAR</name>
<feature type="transmembrane region" description="Helical" evidence="6">
    <location>
        <begin position="109"/>
        <end position="132"/>
    </location>
</feature>
<dbReference type="EMBL" id="JARKIF010000023">
    <property type="protein sequence ID" value="KAJ7616094.1"/>
    <property type="molecule type" value="Genomic_DNA"/>
</dbReference>
<sequence length="357" mass="40285">MSNPENHWALWPCPIQYLACNGMKLLLLQMPTALTLPIHELQILALVLSPFACIVTFFRLWLRYARGKLWWDDFWALMGSFFTIFFIAVFMLHVRDPDTNPMSQQARVVVYYFCTITFYGVAWTVRISILLTVVRLAFGLLRRLLIYGTILFFVFWALLYAQFFWVCVPQPGWKESPLAQCNLGRQVAITLIVTDVIGDTILIAAPLHLLWGVRLQRSLKLRLIAVFASTAVMTAVSLYHDYTIYLFGGLPEAFAANLQVAVGLFVANLSVITAFVFRLANESNGSTGDTGQVPSGLVTFGAVSPARRMRTTTFGGIETTMPDEHIKVQVDISKTDDREEDAHMDKMELQDLAGRQV</sequence>
<evidence type="ECO:0000256" key="5">
    <source>
        <dbReference type="ARBA" id="ARBA00038359"/>
    </source>
</evidence>
<keyword evidence="2 6" id="KW-0812">Transmembrane</keyword>
<comment type="subcellular location">
    <subcellularLocation>
        <location evidence="1">Membrane</location>
        <topology evidence="1">Multi-pass membrane protein</topology>
    </subcellularLocation>
</comment>
<dbReference type="InterPro" id="IPR052337">
    <property type="entry name" value="SAT4-like"/>
</dbReference>
<feature type="domain" description="Rhodopsin" evidence="7">
    <location>
        <begin position="58"/>
        <end position="244"/>
    </location>
</feature>
<feature type="transmembrane region" description="Helical" evidence="6">
    <location>
        <begin position="186"/>
        <end position="211"/>
    </location>
</feature>
<keyword evidence="3 6" id="KW-1133">Transmembrane helix</keyword>
<gene>
    <name evidence="8" type="ORF">FB45DRAFT_1064235</name>
</gene>
<comment type="caution">
    <text evidence="8">The sequence shown here is derived from an EMBL/GenBank/DDBJ whole genome shotgun (WGS) entry which is preliminary data.</text>
</comment>
<reference evidence="8" key="1">
    <citation type="submission" date="2023-03" db="EMBL/GenBank/DDBJ databases">
        <title>Massive genome expansion in bonnet fungi (Mycena s.s.) driven by repeated elements and novel gene families across ecological guilds.</title>
        <authorList>
            <consortium name="Lawrence Berkeley National Laboratory"/>
            <person name="Harder C.B."/>
            <person name="Miyauchi S."/>
            <person name="Viragh M."/>
            <person name="Kuo A."/>
            <person name="Thoen E."/>
            <person name="Andreopoulos B."/>
            <person name="Lu D."/>
            <person name="Skrede I."/>
            <person name="Drula E."/>
            <person name="Henrissat B."/>
            <person name="Morin E."/>
            <person name="Kohler A."/>
            <person name="Barry K."/>
            <person name="LaButti K."/>
            <person name="Morin E."/>
            <person name="Salamov A."/>
            <person name="Lipzen A."/>
            <person name="Mereny Z."/>
            <person name="Hegedus B."/>
            <person name="Baldrian P."/>
            <person name="Stursova M."/>
            <person name="Weitz H."/>
            <person name="Taylor A."/>
            <person name="Grigoriev I.V."/>
            <person name="Nagy L.G."/>
            <person name="Martin F."/>
            <person name="Kauserud H."/>
        </authorList>
    </citation>
    <scope>NUCLEOTIDE SEQUENCE</scope>
    <source>
        <strain evidence="8">9284</strain>
    </source>
</reference>
<feature type="transmembrane region" description="Helical" evidence="6">
    <location>
        <begin position="223"/>
        <end position="242"/>
    </location>
</feature>
<feature type="transmembrane region" description="Helical" evidence="6">
    <location>
        <begin position="74"/>
        <end position="94"/>
    </location>
</feature>
<feature type="transmembrane region" description="Helical" evidence="6">
    <location>
        <begin position="254"/>
        <end position="277"/>
    </location>
</feature>
<dbReference type="Proteomes" id="UP001221142">
    <property type="component" value="Unassembled WGS sequence"/>
</dbReference>
<evidence type="ECO:0000259" key="7">
    <source>
        <dbReference type="Pfam" id="PF20684"/>
    </source>
</evidence>
<dbReference type="Pfam" id="PF20684">
    <property type="entry name" value="Fung_rhodopsin"/>
    <property type="match status" value="1"/>
</dbReference>